<feature type="transmembrane region" description="Helical" evidence="1">
    <location>
        <begin position="62"/>
        <end position="80"/>
    </location>
</feature>
<accession>A0A0F6WBM4</accession>
<feature type="transmembrane region" description="Helical" evidence="1">
    <location>
        <begin position="24"/>
        <end position="42"/>
    </location>
</feature>
<name>A0A0F6WBM4_9CAUD</name>
<evidence type="ECO:0000313" key="3">
    <source>
        <dbReference type="Proteomes" id="UP000221947"/>
    </source>
</evidence>
<keyword evidence="1" id="KW-0472">Membrane</keyword>
<keyword evidence="1" id="KW-1133">Transmembrane helix</keyword>
<reference evidence="2 3" key="1">
    <citation type="submission" date="2015-04" db="EMBL/GenBank/DDBJ databases">
        <authorList>
            <person name="Schouten J.T."/>
            <person name="Crockett J.T."/>
            <person name="Hodson T.S."/>
            <person name="Hyde J.R."/>
            <person name="Smith T.A."/>
            <person name="Merrill B.D."/>
            <person name="Crook M.B."/>
            <person name="Griffitts J.S."/>
            <person name="Burnett S.H."/>
            <person name="Grose J.H."/>
            <person name="Breakwell D.P."/>
        </authorList>
    </citation>
    <scope>NUCLEOTIDE SEQUENCE [LARGE SCALE GENOMIC DNA]</scope>
</reference>
<dbReference type="Proteomes" id="UP000221947">
    <property type="component" value="Segment"/>
</dbReference>
<gene>
    <name evidence="2" type="ORF">PHIM7_201</name>
</gene>
<keyword evidence="1" id="KW-0812">Transmembrane</keyword>
<organism evidence="2 3">
    <name type="scientific">Sinorhizobium phage phiM7</name>
    <dbReference type="NCBI Taxonomy" id="1647403"/>
    <lineage>
        <taxon>Viruses</taxon>
        <taxon>Duplodnaviria</taxon>
        <taxon>Heunggongvirae</taxon>
        <taxon>Uroviricota</taxon>
        <taxon>Caudoviricetes</taxon>
        <taxon>Emdodecavirus</taxon>
        <taxon>Emdodecavirus M7</taxon>
    </lineage>
</organism>
<evidence type="ECO:0000256" key="1">
    <source>
        <dbReference type="SAM" id="Phobius"/>
    </source>
</evidence>
<sequence length="147" mass="15851">MNGLSILIYVVGLAEKVEMLLPNMIPGILMVMGLSGCAFIFAKFNEDMFEAASALTPIATRAFKTASYSLVFCLVLNFLFPTKQTMILIAASEVSETVIKSETAQKALSEVGGVSSDAVNLLKSYIAQEQAEIAKQMAETVKETITK</sequence>
<protein>
    <submittedName>
        <fullName evidence="2">Uncharacterized protein</fullName>
    </submittedName>
</protein>
<keyword evidence="3" id="KW-1185">Reference proteome</keyword>
<proteinExistence type="predicted"/>
<dbReference type="EMBL" id="KR052480">
    <property type="protein sequence ID" value="AKF12746.1"/>
    <property type="molecule type" value="Genomic_DNA"/>
</dbReference>
<evidence type="ECO:0000313" key="2">
    <source>
        <dbReference type="EMBL" id="AKF12746.1"/>
    </source>
</evidence>